<keyword evidence="2" id="KW-1185">Reference proteome</keyword>
<proteinExistence type="predicted"/>
<organism evidence="1 2">
    <name type="scientific">Chryseobacterium pennae</name>
    <dbReference type="NCBI Taxonomy" id="2258962"/>
    <lineage>
        <taxon>Bacteria</taxon>
        <taxon>Pseudomonadati</taxon>
        <taxon>Bacteroidota</taxon>
        <taxon>Flavobacteriia</taxon>
        <taxon>Flavobacteriales</taxon>
        <taxon>Weeksellaceae</taxon>
        <taxon>Chryseobacterium group</taxon>
        <taxon>Chryseobacterium</taxon>
    </lineage>
</organism>
<gene>
    <name evidence="1" type="ORF">DRF65_10335</name>
</gene>
<dbReference type="AlphaFoldDB" id="A0A3D9CAE0"/>
<dbReference type="RefSeq" id="WP_115970677.1">
    <property type="nucleotide sequence ID" value="NZ_QNVT01000008.1"/>
</dbReference>
<reference evidence="2" key="1">
    <citation type="submission" date="2018-06" db="EMBL/GenBank/DDBJ databases">
        <authorList>
            <person name="Lum Nde A."/>
            <person name="Hugo C."/>
        </authorList>
    </citation>
    <scope>NUCLEOTIDE SEQUENCE [LARGE SCALE GENOMIC DNA]</scope>
    <source>
        <strain evidence="2">1_F178</strain>
    </source>
</reference>
<evidence type="ECO:0000313" key="2">
    <source>
        <dbReference type="Proteomes" id="UP000256686"/>
    </source>
</evidence>
<comment type="caution">
    <text evidence="1">The sequence shown here is derived from an EMBL/GenBank/DDBJ whole genome shotgun (WGS) entry which is preliminary data.</text>
</comment>
<evidence type="ECO:0000313" key="1">
    <source>
        <dbReference type="EMBL" id="REC62481.1"/>
    </source>
</evidence>
<name>A0A3D9CAE0_9FLAO</name>
<sequence length="168" mass="19827">MFKIEFKVTKKLGKIDIEDISVSEAIWSIYPNDDENVIITFGNYLIHLDKRGDIAGMYNDIIRMLKCLNENNSEFLTSFLSSGFTVYWNFKKEENSITITPTWFSAGLKHRETDLFVEHVREVNFPITVTTDVFISEWHKFLKNIKEDLLKVGYTEDLENFEYLKNFE</sequence>
<accession>A0A3D9CAE0</accession>
<dbReference type="EMBL" id="QNVT01000008">
    <property type="protein sequence ID" value="REC62481.1"/>
    <property type="molecule type" value="Genomic_DNA"/>
</dbReference>
<protein>
    <submittedName>
        <fullName evidence="1">Uncharacterized protein</fullName>
    </submittedName>
</protein>
<dbReference type="Proteomes" id="UP000256686">
    <property type="component" value="Unassembled WGS sequence"/>
</dbReference>